<reference evidence="3 4" key="1">
    <citation type="submission" date="2014-07" db="EMBL/GenBank/DDBJ databases">
        <authorList>
            <person name="Urmite Genomes Urmite Genomes"/>
        </authorList>
    </citation>
    <scope>NUCLEOTIDE SEQUENCE [LARGE SCALE GENOMIC DNA]</scope>
    <source>
        <strain evidence="3 4">13MG44_air</strain>
    </source>
</reference>
<dbReference type="AlphaFoldDB" id="A0A078LW37"/>
<organism evidence="3 4">
    <name type="scientific">Jeotgalicoccus saudimassiliensis</name>
    <dbReference type="NCBI Taxonomy" id="1461582"/>
    <lineage>
        <taxon>Bacteria</taxon>
        <taxon>Bacillati</taxon>
        <taxon>Bacillota</taxon>
        <taxon>Bacilli</taxon>
        <taxon>Bacillales</taxon>
        <taxon>Staphylococcaceae</taxon>
        <taxon>Jeotgalicoccus</taxon>
    </lineage>
</organism>
<protein>
    <recommendedName>
        <fullName evidence="2">RNA-binding S4 domain-containing protein</fullName>
    </recommendedName>
</protein>
<evidence type="ECO:0000313" key="4">
    <source>
        <dbReference type="Proteomes" id="UP000044136"/>
    </source>
</evidence>
<name>A0A078LW37_9STAP</name>
<sequence>MKGIYQHFRPEEREMLTLLNSKFEQASNNYYAVLTDFLNPREQKMIESLSGGYPDITVAYYGGGNNSERERLRALLLPEYFEHTADDFEITVFEVSYPDKFVTLSHRNLLGAIMSIGVDRGIIGDIVNGDTIQFAVASPFKELFQTELVKIKNAPLKLTEIPHGEFIDAAVNMKPVAILSSSYRLDSIVSLVLKEGRAKSKERVEKEKVKVNHSIVDEPSFIIETGDIISVRGFGRFVVTEQIAETKKGKYRLEVMIVTDK</sequence>
<evidence type="ECO:0000313" key="3">
    <source>
        <dbReference type="EMBL" id="CDZ99428.1"/>
    </source>
</evidence>
<dbReference type="SUPFAM" id="SSF55174">
    <property type="entry name" value="Alpha-L RNA-binding motif"/>
    <property type="match status" value="1"/>
</dbReference>
<dbReference type="RefSeq" id="WP_035808008.1">
    <property type="nucleotide sequence ID" value="NZ_CCSE01000001.1"/>
</dbReference>
<dbReference type="Gene3D" id="3.30.1370.160">
    <property type="match status" value="1"/>
</dbReference>
<dbReference type="PANTHER" id="PTHR13633">
    <property type="entry name" value="MITOCHONDRIAL TRANSCRIPTION RESCUE FACTOR 1"/>
    <property type="match status" value="1"/>
</dbReference>
<dbReference type="SMART" id="SM00363">
    <property type="entry name" value="S4"/>
    <property type="match status" value="1"/>
</dbReference>
<proteinExistence type="predicted"/>
<dbReference type="PROSITE" id="PS50889">
    <property type="entry name" value="S4"/>
    <property type="match status" value="1"/>
</dbReference>
<dbReference type="Gene3D" id="3.10.290.10">
    <property type="entry name" value="RNA-binding S4 domain"/>
    <property type="match status" value="1"/>
</dbReference>
<evidence type="ECO:0000256" key="1">
    <source>
        <dbReference type="PROSITE-ProRule" id="PRU00182"/>
    </source>
</evidence>
<dbReference type="EMBL" id="CCSE01000001">
    <property type="protein sequence ID" value="CDZ99428.1"/>
    <property type="molecule type" value="Genomic_DNA"/>
</dbReference>
<dbReference type="InterPro" id="IPR002942">
    <property type="entry name" value="S4_RNA-bd"/>
</dbReference>
<dbReference type="CDD" id="cd00165">
    <property type="entry name" value="S4"/>
    <property type="match status" value="1"/>
</dbReference>
<dbReference type="eggNOG" id="COG2302">
    <property type="taxonomic scope" value="Bacteria"/>
</dbReference>
<dbReference type="Pfam" id="PF17774">
    <property type="entry name" value="YlmH_RBD"/>
    <property type="match status" value="1"/>
</dbReference>
<gene>
    <name evidence="3" type="ORF">BN1048_00463</name>
</gene>
<dbReference type="InterPro" id="IPR040591">
    <property type="entry name" value="RqcP2_RBD"/>
</dbReference>
<dbReference type="OrthoDB" id="9812787at2"/>
<dbReference type="PANTHER" id="PTHR13633:SF3">
    <property type="entry name" value="MITOCHONDRIAL TRANSCRIPTION RESCUE FACTOR 1"/>
    <property type="match status" value="1"/>
</dbReference>
<dbReference type="Proteomes" id="UP000044136">
    <property type="component" value="Unassembled WGS sequence"/>
</dbReference>
<keyword evidence="1" id="KW-0694">RNA-binding</keyword>
<dbReference type="STRING" id="1461582.BN1048_00463"/>
<dbReference type="GO" id="GO:0003723">
    <property type="term" value="F:RNA binding"/>
    <property type="evidence" value="ECO:0007669"/>
    <property type="project" value="UniProtKB-KW"/>
</dbReference>
<dbReference type="Pfam" id="PF01479">
    <property type="entry name" value="S4"/>
    <property type="match status" value="1"/>
</dbReference>
<keyword evidence="4" id="KW-1185">Reference proteome</keyword>
<feature type="domain" description="RNA-binding S4" evidence="2">
    <location>
        <begin position="183"/>
        <end position="240"/>
    </location>
</feature>
<accession>A0A078LW37</accession>
<evidence type="ECO:0000259" key="2">
    <source>
        <dbReference type="SMART" id="SM00363"/>
    </source>
</evidence>
<dbReference type="Gene3D" id="3.30.70.330">
    <property type="match status" value="1"/>
</dbReference>
<dbReference type="InterPro" id="IPR036986">
    <property type="entry name" value="S4_RNA-bd_sf"/>
</dbReference>
<dbReference type="InterPro" id="IPR012677">
    <property type="entry name" value="Nucleotide-bd_a/b_plait_sf"/>
</dbReference>
<dbReference type="HOGENOM" id="CLU_075687_2_0_9"/>